<keyword evidence="12" id="KW-0732">Signal</keyword>
<reference evidence="14" key="1">
    <citation type="submission" date="2020-09" db="EMBL/GenBank/DDBJ databases">
        <title>Pelagicoccus enzymogenes sp. nov. with an EPS production, isolated from marine sediment.</title>
        <authorList>
            <person name="Feng X."/>
        </authorList>
    </citation>
    <scope>NUCLEOTIDE SEQUENCE</scope>
    <source>
        <strain evidence="14">NFK12</strain>
    </source>
</reference>
<keyword evidence="6" id="KW-0408">Iron</keyword>
<dbReference type="PANTHER" id="PTHR32552:SF81">
    <property type="entry name" value="TONB-DEPENDENT OUTER MEMBRANE RECEPTOR"/>
    <property type="match status" value="1"/>
</dbReference>
<evidence type="ECO:0000256" key="2">
    <source>
        <dbReference type="ARBA" id="ARBA00022448"/>
    </source>
</evidence>
<dbReference type="PANTHER" id="PTHR32552">
    <property type="entry name" value="FERRICHROME IRON RECEPTOR-RELATED"/>
    <property type="match status" value="1"/>
</dbReference>
<keyword evidence="5" id="KW-0812">Transmembrane</keyword>
<dbReference type="Gene3D" id="2.40.170.20">
    <property type="entry name" value="TonB-dependent receptor, beta-barrel domain"/>
    <property type="match status" value="2"/>
</dbReference>
<accession>A0A927IJJ1</accession>
<evidence type="ECO:0000256" key="10">
    <source>
        <dbReference type="ARBA" id="ARBA00023237"/>
    </source>
</evidence>
<dbReference type="InterPro" id="IPR039426">
    <property type="entry name" value="TonB-dep_rcpt-like"/>
</dbReference>
<keyword evidence="9" id="KW-0472">Membrane</keyword>
<keyword evidence="4" id="KW-0410">Iron transport</keyword>
<feature type="compositionally biased region" description="Polar residues" evidence="11">
    <location>
        <begin position="689"/>
        <end position="710"/>
    </location>
</feature>
<evidence type="ECO:0000256" key="8">
    <source>
        <dbReference type="ARBA" id="ARBA00023077"/>
    </source>
</evidence>
<dbReference type="GO" id="GO:0009279">
    <property type="term" value="C:cell outer membrane"/>
    <property type="evidence" value="ECO:0007669"/>
    <property type="project" value="UniProtKB-SubCell"/>
</dbReference>
<gene>
    <name evidence="14" type="ORF">IEN85_20320</name>
</gene>
<dbReference type="Proteomes" id="UP000622317">
    <property type="component" value="Unassembled WGS sequence"/>
</dbReference>
<dbReference type="InterPro" id="IPR036942">
    <property type="entry name" value="Beta-barrel_TonB_sf"/>
</dbReference>
<dbReference type="SUPFAM" id="SSF56935">
    <property type="entry name" value="Porins"/>
    <property type="match status" value="2"/>
</dbReference>
<dbReference type="GO" id="GO:0006826">
    <property type="term" value="P:iron ion transport"/>
    <property type="evidence" value="ECO:0007669"/>
    <property type="project" value="UniProtKB-KW"/>
</dbReference>
<proteinExistence type="predicted"/>
<evidence type="ECO:0000313" key="14">
    <source>
        <dbReference type="EMBL" id="MBD5781858.1"/>
    </source>
</evidence>
<keyword evidence="10" id="KW-0998">Cell outer membrane</keyword>
<keyword evidence="3" id="KW-1134">Transmembrane beta strand</keyword>
<evidence type="ECO:0000256" key="7">
    <source>
        <dbReference type="ARBA" id="ARBA00023065"/>
    </source>
</evidence>
<feature type="domain" description="TonB-dependent receptor plug" evidence="13">
    <location>
        <begin position="74"/>
        <end position="186"/>
    </location>
</feature>
<name>A0A927IJJ1_9BACT</name>
<evidence type="ECO:0000313" key="15">
    <source>
        <dbReference type="Proteomes" id="UP000622317"/>
    </source>
</evidence>
<keyword evidence="2" id="KW-0813">Transport</keyword>
<dbReference type="Pfam" id="PF07715">
    <property type="entry name" value="Plug"/>
    <property type="match status" value="1"/>
</dbReference>
<evidence type="ECO:0000256" key="3">
    <source>
        <dbReference type="ARBA" id="ARBA00022452"/>
    </source>
</evidence>
<comment type="caution">
    <text evidence="14">The sequence shown here is derived from an EMBL/GenBank/DDBJ whole genome shotgun (WGS) entry which is preliminary data.</text>
</comment>
<keyword evidence="14" id="KW-0675">Receptor</keyword>
<keyword evidence="15" id="KW-1185">Reference proteome</keyword>
<evidence type="ECO:0000256" key="4">
    <source>
        <dbReference type="ARBA" id="ARBA00022496"/>
    </source>
</evidence>
<sequence length="1149" mass="126026">MNKSIKLISRYACPRSASGALALGAALLVAPLGFAQDAEDEDVYELSPFTVEGETNSGYRATSTLAGTRIRTDLKDVGSAISVVTEEFLRDTGATDNESLLVYTPSTEVAGVGGNFAGGGDGGRVDSDSQRLRPNASTRVRGLAAADNTRNFFVTDIPWDSYNVNRIDIQRGPNSILFGLGSPAGVIEATTNSANYEDGGRAEIRIDEYDSLRLSVDYNKVILEDELAVRVSALNDSQNFKQDGAFEDDERYFFALKYQPKGLQTESSNTTFEASYESGDIEANRPRIIPPIDRITPWFDEMGKAGYDAITLQDTALTVGSGSYSPWITPALGRIFDGPVAVFDNVNHQTQSYYFMPSGTLTTGAYQGVTSYDAYAKRANDGAGLPASGIGVYKTTTIEDPTIFDFYGKLIDGPNKSEWQKWDAYNVSISHNMFDNKLGFKVDLDKQDYEDGQTNVLDNAGQSITVDIMQTLPNGTDVGQPNPNFGRPFIGGDAQNNNQHFRERENFRVTAYYSHDFKESGNEQLGNILGQHNFTAVFSDSKYTQRSASWIRAASENINSGSSITQANRYIANLVYIGPSLLNASSASGANLNALQTELIPTDGEFDLNDGNTPVRVWSVPGGDIDNLYRNGNLARNKTESKAVVWQGKMFDGVVVPMFGYREDTDVATNAGNVPAHPSISGARLPFDSSWQLPSSPSDADPANNKTYTTASGINRTEGLVIHSPQAVKDALGGWNVSLTYSDSENFRPDASRRDLIGDPIAPTTGETTEKGIVISSPDDRFIFKVNKFDTKVYQDTLSGSSIGNSYMIGAGEGWAYLFGHMAQAGIEDFRFNYALVDPEDPDSARIDPNIGDLRYQPKEGQSIADALAEQEAALSALFNTANNLDDPKFQQFLNFWNQDWDAVAATPGWAGGGAAWAGEPGQFAVTGDTVSEGYEYELFFQPTDNWNITVNASKTEAKRLNIADSYASFVEDRKVLYDTAYGDVRLWGPSNSTETLRGKWNSEFFSNYTLFRLLNNSNVAELRPWRWNVVSNYQFRDGKLAGLNIGGAWRWQDEVVVGYPVLADNSNQYGYTFDVANPYKGGSESNIDLWAGYTKELNDNVTWRIQVNVRNAFEDERLIGITTQPNGDAATSRIAEGQVWSISNSFMF</sequence>
<protein>
    <submittedName>
        <fullName evidence="14">TonB-dependent receptor</fullName>
    </submittedName>
</protein>
<evidence type="ECO:0000256" key="9">
    <source>
        <dbReference type="ARBA" id="ARBA00023136"/>
    </source>
</evidence>
<dbReference type="AlphaFoldDB" id="A0A927IJJ1"/>
<keyword evidence="8" id="KW-0798">TonB box</keyword>
<evidence type="ECO:0000259" key="13">
    <source>
        <dbReference type="Pfam" id="PF07715"/>
    </source>
</evidence>
<evidence type="ECO:0000256" key="1">
    <source>
        <dbReference type="ARBA" id="ARBA00004571"/>
    </source>
</evidence>
<feature type="chain" id="PRO_5037402923" evidence="12">
    <location>
        <begin position="36"/>
        <end position="1149"/>
    </location>
</feature>
<dbReference type="EMBL" id="JACYFG010000051">
    <property type="protein sequence ID" value="MBD5781858.1"/>
    <property type="molecule type" value="Genomic_DNA"/>
</dbReference>
<evidence type="ECO:0000256" key="12">
    <source>
        <dbReference type="SAM" id="SignalP"/>
    </source>
</evidence>
<feature type="signal peptide" evidence="12">
    <location>
        <begin position="1"/>
        <end position="35"/>
    </location>
</feature>
<dbReference type="RefSeq" id="WP_191618936.1">
    <property type="nucleotide sequence ID" value="NZ_JACYFG010000051.1"/>
</dbReference>
<evidence type="ECO:0000256" key="5">
    <source>
        <dbReference type="ARBA" id="ARBA00022692"/>
    </source>
</evidence>
<evidence type="ECO:0000256" key="11">
    <source>
        <dbReference type="SAM" id="MobiDB-lite"/>
    </source>
</evidence>
<organism evidence="14 15">
    <name type="scientific">Pelagicoccus enzymogenes</name>
    <dbReference type="NCBI Taxonomy" id="2773457"/>
    <lineage>
        <taxon>Bacteria</taxon>
        <taxon>Pseudomonadati</taxon>
        <taxon>Verrucomicrobiota</taxon>
        <taxon>Opitutia</taxon>
        <taxon>Puniceicoccales</taxon>
        <taxon>Pelagicoccaceae</taxon>
        <taxon>Pelagicoccus</taxon>
    </lineage>
</organism>
<dbReference type="InterPro" id="IPR012910">
    <property type="entry name" value="Plug_dom"/>
</dbReference>
<keyword evidence="7" id="KW-0406">Ion transport</keyword>
<feature type="region of interest" description="Disordered" evidence="11">
    <location>
        <begin position="688"/>
        <end position="710"/>
    </location>
</feature>
<evidence type="ECO:0000256" key="6">
    <source>
        <dbReference type="ARBA" id="ARBA00023004"/>
    </source>
</evidence>
<comment type="subcellular location">
    <subcellularLocation>
        <location evidence="1">Cell outer membrane</location>
        <topology evidence="1">Multi-pass membrane protein</topology>
    </subcellularLocation>
</comment>